<evidence type="ECO:0000256" key="16">
    <source>
        <dbReference type="ARBA" id="ARBA00023125"/>
    </source>
</evidence>
<evidence type="ECO:0000256" key="20">
    <source>
        <dbReference type="SAM" id="MobiDB-lite"/>
    </source>
</evidence>
<dbReference type="InterPro" id="IPR043502">
    <property type="entry name" value="DNA/RNA_pol_sf"/>
</dbReference>
<keyword evidence="4" id="KW-0645">Protease</keyword>
<dbReference type="InterPro" id="IPR041577">
    <property type="entry name" value="RT_RNaseH_2"/>
</dbReference>
<dbReference type="PANTHER" id="PTHR37984:SF5">
    <property type="entry name" value="PROTEIN NYNRIN-LIKE"/>
    <property type="match status" value="1"/>
</dbReference>
<evidence type="ECO:0000313" key="25">
    <source>
        <dbReference type="Proteomes" id="UP000694395"/>
    </source>
</evidence>
<keyword evidence="13" id="KW-0229">DNA integration</keyword>
<dbReference type="InterPro" id="IPR041588">
    <property type="entry name" value="Integrase_H2C2"/>
</dbReference>
<evidence type="ECO:0000256" key="10">
    <source>
        <dbReference type="ARBA" id="ARBA00022759"/>
    </source>
</evidence>
<dbReference type="Pfam" id="PF00385">
    <property type="entry name" value="Chromo"/>
    <property type="match status" value="1"/>
</dbReference>
<evidence type="ECO:0000256" key="15">
    <source>
        <dbReference type="ARBA" id="ARBA00022932"/>
    </source>
</evidence>
<dbReference type="FunFam" id="3.30.70.270:FF:000020">
    <property type="entry name" value="Transposon Tf2-6 polyprotein-like Protein"/>
    <property type="match status" value="1"/>
</dbReference>
<dbReference type="Pfam" id="PF03732">
    <property type="entry name" value="Retrotrans_gag"/>
    <property type="match status" value="1"/>
</dbReference>
<dbReference type="InterPro" id="IPR012337">
    <property type="entry name" value="RNaseH-like_sf"/>
</dbReference>
<dbReference type="InterPro" id="IPR005162">
    <property type="entry name" value="Retrotrans_gag_dom"/>
</dbReference>
<evidence type="ECO:0000256" key="19">
    <source>
        <dbReference type="ARBA" id="ARBA00039658"/>
    </source>
</evidence>
<reference evidence="24" key="2">
    <citation type="submission" date="2025-08" db="UniProtKB">
        <authorList>
            <consortium name="Ensembl"/>
        </authorList>
    </citation>
    <scope>IDENTIFICATION</scope>
</reference>
<reference evidence="24" key="3">
    <citation type="submission" date="2025-09" db="UniProtKB">
        <authorList>
            <consortium name="Ensembl"/>
        </authorList>
    </citation>
    <scope>IDENTIFICATION</scope>
</reference>
<dbReference type="Proteomes" id="UP000694395">
    <property type="component" value="Chromosome 12"/>
</dbReference>
<dbReference type="EC" id="3.1.26.4" evidence="3"/>
<feature type="domain" description="Reverse transcriptase" evidence="22">
    <location>
        <begin position="533"/>
        <end position="712"/>
    </location>
</feature>
<dbReference type="FunFam" id="3.30.420.10:FF:000032">
    <property type="entry name" value="Retrovirus-related Pol polyprotein from transposon 297-like Protein"/>
    <property type="match status" value="1"/>
</dbReference>
<evidence type="ECO:0000256" key="18">
    <source>
        <dbReference type="ARBA" id="ARBA00023268"/>
    </source>
</evidence>
<reference evidence="24" key="1">
    <citation type="submission" date="2020-07" db="EMBL/GenBank/DDBJ databases">
        <title>A long reads based de novo assembly of the rainbow trout Arlee double haploid line genome.</title>
        <authorList>
            <person name="Gao G."/>
            <person name="Palti Y."/>
        </authorList>
    </citation>
    <scope>NUCLEOTIDE SEQUENCE [LARGE SCALE GENOMIC DNA]</scope>
</reference>
<keyword evidence="18" id="KW-0511">Multifunctional enzyme</keyword>
<dbReference type="Gene3D" id="3.30.70.270">
    <property type="match status" value="2"/>
</dbReference>
<evidence type="ECO:0000256" key="17">
    <source>
        <dbReference type="ARBA" id="ARBA00023172"/>
    </source>
</evidence>
<evidence type="ECO:0000256" key="3">
    <source>
        <dbReference type="ARBA" id="ARBA00012180"/>
    </source>
</evidence>
<accession>A0A8K9WR19</accession>
<dbReference type="CDD" id="cd01647">
    <property type="entry name" value="RT_LTR"/>
    <property type="match status" value="1"/>
</dbReference>
<organism evidence="24 25">
    <name type="scientific">Oncorhynchus mykiss</name>
    <name type="common">Rainbow trout</name>
    <name type="synonym">Salmo gairdneri</name>
    <dbReference type="NCBI Taxonomy" id="8022"/>
    <lineage>
        <taxon>Eukaryota</taxon>
        <taxon>Metazoa</taxon>
        <taxon>Chordata</taxon>
        <taxon>Craniata</taxon>
        <taxon>Vertebrata</taxon>
        <taxon>Euteleostomi</taxon>
        <taxon>Actinopterygii</taxon>
        <taxon>Neopterygii</taxon>
        <taxon>Teleostei</taxon>
        <taxon>Protacanthopterygii</taxon>
        <taxon>Salmoniformes</taxon>
        <taxon>Salmonidae</taxon>
        <taxon>Salmoninae</taxon>
        <taxon>Oncorhynchus</taxon>
    </lineage>
</organism>
<proteinExistence type="inferred from homology"/>
<evidence type="ECO:0000256" key="6">
    <source>
        <dbReference type="ARBA" id="ARBA00022695"/>
    </source>
</evidence>
<keyword evidence="8" id="KW-0479">Metal-binding</keyword>
<dbReference type="InterPro" id="IPR000953">
    <property type="entry name" value="Chromo/chromo_shadow_dom"/>
</dbReference>
<dbReference type="GO" id="GO:0003677">
    <property type="term" value="F:DNA binding"/>
    <property type="evidence" value="ECO:0007669"/>
    <property type="project" value="UniProtKB-KW"/>
</dbReference>
<keyword evidence="7" id="KW-0540">Nuclease</keyword>
<dbReference type="GO" id="GO:0003964">
    <property type="term" value="F:RNA-directed DNA polymerase activity"/>
    <property type="evidence" value="ECO:0007669"/>
    <property type="project" value="UniProtKB-KW"/>
</dbReference>
<sequence>MTESLTEYMKSAGEDTMPMELEERVQEQAREIDVISSVMDHIAMRMDRWERQGVSPAPPPPQPESPVNDFSSPESRIHLSLPTGYNGDTAGCQGFLLKLNLYLATASPVPSDREKSYALVSCLTGKALEWASAVCSREDAALDHFEEFTRQFRIVFDHPPEGKAAGELLYHLRQETRSAQDFALEFRTLAAGAGWSDRALIDHYRCSLREDVRRELACRDTTLTFDQLVDMSIRLDNMLATRGRLDRGLVVPSSRTLSPEPMELGGMVRRETGGGSRSSTIQGRREHTAGRCRVGSSGNRQGRQGILASPQVSRHHSHPEPSAALMFVSVSFPDFSLHSQYKALVDSGAAGNFINKSLAHSLGIPIVPVDMPFPIHALDSRPLGSGFIREVTAPLCMITQEGHKEKISLFLIDSPAYSVVLGLPWLVCHNPTVSWPQRALTGWSRECSGRCLGVSVGATTVESPDQVSTVRIPPEYADLALAFCKKKATQLPPHRRGDCAIDLLVDAAYPKSHVYPLSQAETEAMETYISESLHQGFIQPSISPVSSSFFFVKKKDGGLRPCVDYRGLNKITVKYSYPLPLINTIIELMHGARFFTKLDLRSAYNLVRIKKGDEWKTAFSTTSGHYEYLVMPYGLMNAPSVFQSFVDEIFRDLHGQGVVVYIDDILIYSATRAEHVSLVRRVLGRLLEHDLYVKSEKCLFFQQSISFLGHRISTSGVEMESDRITAVRNWPTPTTVKELQRFLGFSNYYRRFIQGFGQVAAPITSLLKGGPVRLQWSAEANRAFEHLKTLFTSAPVLAHPDPSLPFIVEVDASEAGIGAVLSQRSGTPLKLRPCAFFSKKLSPAERNYDVGNRELLDVVEALKVWRHWLEGAKHPFLIWTDHRNLEYIRQAKRLNPRQARWAMFFTRFVFTLSYRPGSQNVKADALSRLYDTEERSMDPTPILPASCLVAPVVWELDADIERASRAEPSPPECPAGRLYVPSAVRDRLIYWAHTSPSSGHPGIGRTMRCLDGRYWWPTLAKDVRIYVSSCSVCAQCKAPRHLPRGKLQPLPVPQRPWSHLSVDFLTDLPPSQGYTTILVVVDRFSKSCRLLPLPGLPTALQTAEALFTHVFRHYGVPEDIVSDRGPQFTSRVWKAFMERLGISVSLTSGFHPESNGQVERVNQDVGRFLRSYCQDRPGEWAKFVPWAEMAQNSLRHSSTNLTPFQCVLGYQPVLAPWHQSQTEAPAVDNWFRHAEETWEAAHVHLQRAIRRQKIGADRRRSEAPVFAPGDRVWLSTRNLPLRLLCRKLGPRFVGPFKVLRRVNEVCYRLQLPTHYRINPSFHVSLLRPMVAGPLQEAEVRNVPPPPLDIEGVPAYSVRSILDSRRRARGLQYLVDWEGYGPEERCWVPVEDVLDPSMLSEFHRLHPDRPAPRLPGRPRGRCRRAAGAARQGGGYCHDCCRSRCLSLFGRCSAFDVTGLLAIIDPFFIFHWFCLVFPYTCFQSHSLPVVYLTLCFPSCLCQRLFYCQCSVIVV</sequence>
<evidence type="ECO:0000256" key="9">
    <source>
        <dbReference type="ARBA" id="ARBA00022750"/>
    </source>
</evidence>
<dbReference type="SUPFAM" id="SSF53098">
    <property type="entry name" value="Ribonuclease H-like"/>
    <property type="match status" value="1"/>
</dbReference>
<comment type="similarity">
    <text evidence="2">Belongs to the beta type-B retroviral polymerase family. HERV class-II K(HML-2) pol subfamily.</text>
</comment>
<keyword evidence="6" id="KW-0548">Nucleotidyltransferase</keyword>
<evidence type="ECO:0000256" key="2">
    <source>
        <dbReference type="ARBA" id="ARBA00010879"/>
    </source>
</evidence>
<dbReference type="PANTHER" id="PTHR37984">
    <property type="entry name" value="PROTEIN CBG26694"/>
    <property type="match status" value="1"/>
</dbReference>
<evidence type="ECO:0000259" key="23">
    <source>
        <dbReference type="PROSITE" id="PS50994"/>
    </source>
</evidence>
<keyword evidence="12" id="KW-0460">Magnesium</keyword>
<dbReference type="CDD" id="cd00303">
    <property type="entry name" value="retropepsin_like"/>
    <property type="match status" value="1"/>
</dbReference>
<evidence type="ECO:0000259" key="21">
    <source>
        <dbReference type="PROSITE" id="PS50013"/>
    </source>
</evidence>
<dbReference type="GO" id="GO:0006508">
    <property type="term" value="P:proteolysis"/>
    <property type="evidence" value="ECO:0007669"/>
    <property type="project" value="UniProtKB-KW"/>
</dbReference>
<dbReference type="InterPro" id="IPR021109">
    <property type="entry name" value="Peptidase_aspartic_dom_sf"/>
</dbReference>
<keyword evidence="11" id="KW-0378">Hydrolase</keyword>
<dbReference type="GO" id="GO:0046872">
    <property type="term" value="F:metal ion binding"/>
    <property type="evidence" value="ECO:0007669"/>
    <property type="project" value="UniProtKB-KW"/>
</dbReference>
<evidence type="ECO:0000256" key="14">
    <source>
        <dbReference type="ARBA" id="ARBA00022918"/>
    </source>
</evidence>
<dbReference type="Pfam" id="PF17919">
    <property type="entry name" value="RT_RNaseH_2"/>
    <property type="match status" value="1"/>
</dbReference>
<dbReference type="InterPro" id="IPR001584">
    <property type="entry name" value="Integrase_cat-core"/>
</dbReference>
<dbReference type="PROSITE" id="PS50013">
    <property type="entry name" value="CHROMO_2"/>
    <property type="match status" value="1"/>
</dbReference>
<evidence type="ECO:0000259" key="22">
    <source>
        <dbReference type="PROSITE" id="PS50878"/>
    </source>
</evidence>
<feature type="region of interest" description="Disordered" evidence="20">
    <location>
        <begin position="51"/>
        <end position="82"/>
    </location>
</feature>
<dbReference type="CDD" id="cd09274">
    <property type="entry name" value="RNase_HI_RT_Ty3"/>
    <property type="match status" value="1"/>
</dbReference>
<keyword evidence="17" id="KW-0233">DNA recombination</keyword>
<dbReference type="Gene3D" id="2.40.50.40">
    <property type="match status" value="1"/>
</dbReference>
<dbReference type="Pfam" id="PF24626">
    <property type="entry name" value="SH3_Tf2-1"/>
    <property type="match status" value="1"/>
</dbReference>
<evidence type="ECO:0000256" key="11">
    <source>
        <dbReference type="ARBA" id="ARBA00022801"/>
    </source>
</evidence>
<dbReference type="InterPro" id="IPR036397">
    <property type="entry name" value="RNaseH_sf"/>
</dbReference>
<dbReference type="InterPro" id="IPR023780">
    <property type="entry name" value="Chromo_domain"/>
</dbReference>
<evidence type="ECO:0000256" key="8">
    <source>
        <dbReference type="ARBA" id="ARBA00022723"/>
    </source>
</evidence>
<feature type="domain" description="Integrase catalytic" evidence="23">
    <location>
        <begin position="1052"/>
        <end position="1211"/>
    </location>
</feature>
<dbReference type="InterPro" id="IPR043128">
    <property type="entry name" value="Rev_trsase/Diguanyl_cyclase"/>
</dbReference>
<dbReference type="GO" id="GO:0005634">
    <property type="term" value="C:nucleus"/>
    <property type="evidence" value="ECO:0007669"/>
    <property type="project" value="UniProtKB-SubCell"/>
</dbReference>
<dbReference type="GO" id="GO:0006310">
    <property type="term" value="P:DNA recombination"/>
    <property type="evidence" value="ECO:0007669"/>
    <property type="project" value="UniProtKB-KW"/>
</dbReference>
<dbReference type="GO" id="GO:0003887">
    <property type="term" value="F:DNA-directed DNA polymerase activity"/>
    <property type="evidence" value="ECO:0007669"/>
    <property type="project" value="UniProtKB-KW"/>
</dbReference>
<keyword evidence="10" id="KW-0255">Endonuclease</keyword>
<dbReference type="PROSITE" id="PS50994">
    <property type="entry name" value="INTEGRASE"/>
    <property type="match status" value="1"/>
</dbReference>
<keyword evidence="14" id="KW-0695">RNA-directed DNA polymerase</keyword>
<dbReference type="Ensembl" id="ENSOMYT00000126093.1">
    <property type="protein sequence ID" value="ENSOMYP00000118255.1"/>
    <property type="gene ID" value="ENSOMYG00000064930.1"/>
</dbReference>
<evidence type="ECO:0000256" key="13">
    <source>
        <dbReference type="ARBA" id="ARBA00022908"/>
    </source>
</evidence>
<protein>
    <recommendedName>
        <fullName evidence="19">Gypsy retrotransposon integrase-like protein 1</fullName>
        <ecNumber evidence="3">3.1.26.4</ecNumber>
    </recommendedName>
</protein>
<dbReference type="Pfam" id="PF00078">
    <property type="entry name" value="RVT_1"/>
    <property type="match status" value="1"/>
</dbReference>
<keyword evidence="16" id="KW-0238">DNA-binding</keyword>
<dbReference type="InterPro" id="IPR016197">
    <property type="entry name" value="Chromo-like_dom_sf"/>
</dbReference>
<dbReference type="Gene3D" id="3.10.10.10">
    <property type="entry name" value="HIV Type 1 Reverse Transcriptase, subunit A, domain 1"/>
    <property type="match status" value="1"/>
</dbReference>
<dbReference type="SUPFAM" id="SSF56672">
    <property type="entry name" value="DNA/RNA polymerases"/>
    <property type="match status" value="1"/>
</dbReference>
<comment type="subcellular location">
    <subcellularLocation>
        <location evidence="1">Nucleus</location>
    </subcellularLocation>
</comment>
<dbReference type="SUPFAM" id="SSF54160">
    <property type="entry name" value="Chromo domain-like"/>
    <property type="match status" value="1"/>
</dbReference>
<dbReference type="Pfam" id="PF00665">
    <property type="entry name" value="rve"/>
    <property type="match status" value="1"/>
</dbReference>
<dbReference type="InterPro" id="IPR000477">
    <property type="entry name" value="RT_dom"/>
</dbReference>
<dbReference type="Gene3D" id="3.30.420.10">
    <property type="entry name" value="Ribonuclease H-like superfamily/Ribonuclease H"/>
    <property type="match status" value="1"/>
</dbReference>
<evidence type="ECO:0000313" key="24">
    <source>
        <dbReference type="Ensembl" id="ENSOMYP00000118255.1"/>
    </source>
</evidence>
<dbReference type="Gene3D" id="3.10.20.370">
    <property type="match status" value="1"/>
</dbReference>
<evidence type="ECO:0000256" key="5">
    <source>
        <dbReference type="ARBA" id="ARBA00022679"/>
    </source>
</evidence>
<evidence type="ECO:0000256" key="1">
    <source>
        <dbReference type="ARBA" id="ARBA00004123"/>
    </source>
</evidence>
<dbReference type="FunFam" id="3.10.20.370:FF:000003">
    <property type="entry name" value="Transposon Tf2-6 polyprotein"/>
    <property type="match status" value="1"/>
</dbReference>
<dbReference type="GO" id="GO:0004190">
    <property type="term" value="F:aspartic-type endopeptidase activity"/>
    <property type="evidence" value="ECO:0007669"/>
    <property type="project" value="UniProtKB-KW"/>
</dbReference>
<dbReference type="InterPro" id="IPR050951">
    <property type="entry name" value="Retrovirus_Pol_polyprotein"/>
</dbReference>
<dbReference type="InterPro" id="IPR056924">
    <property type="entry name" value="SH3_Tf2-1"/>
</dbReference>
<keyword evidence="15" id="KW-0239">DNA-directed DNA polymerase</keyword>
<dbReference type="Pfam" id="PF08284">
    <property type="entry name" value="RVP_2"/>
    <property type="match status" value="1"/>
</dbReference>
<dbReference type="PROSITE" id="PS50878">
    <property type="entry name" value="RT_POL"/>
    <property type="match status" value="1"/>
</dbReference>
<evidence type="ECO:0000256" key="7">
    <source>
        <dbReference type="ARBA" id="ARBA00022722"/>
    </source>
</evidence>
<dbReference type="GO" id="GO:0004523">
    <property type="term" value="F:RNA-DNA hybrid ribonuclease activity"/>
    <property type="evidence" value="ECO:0007669"/>
    <property type="project" value="UniProtKB-EC"/>
</dbReference>
<feature type="region of interest" description="Disordered" evidence="20">
    <location>
        <begin position="252"/>
        <end position="304"/>
    </location>
</feature>
<feature type="domain" description="Chromo" evidence="21">
    <location>
        <begin position="1355"/>
        <end position="1413"/>
    </location>
</feature>
<dbReference type="SMART" id="SM00298">
    <property type="entry name" value="CHROMO"/>
    <property type="match status" value="1"/>
</dbReference>
<keyword evidence="9" id="KW-0064">Aspartyl protease</keyword>
<evidence type="ECO:0000256" key="4">
    <source>
        <dbReference type="ARBA" id="ARBA00022670"/>
    </source>
</evidence>
<dbReference type="Pfam" id="PF17921">
    <property type="entry name" value="Integrase_H2C2"/>
    <property type="match status" value="1"/>
</dbReference>
<keyword evidence="5" id="KW-0808">Transferase</keyword>
<evidence type="ECO:0000256" key="12">
    <source>
        <dbReference type="ARBA" id="ARBA00022842"/>
    </source>
</evidence>
<dbReference type="GO" id="GO:0015074">
    <property type="term" value="P:DNA integration"/>
    <property type="evidence" value="ECO:0007669"/>
    <property type="project" value="UniProtKB-KW"/>
</dbReference>
<dbReference type="GeneTree" id="ENSGT01040000240511"/>
<name>A0A8K9WR19_ONCMY</name>
<dbReference type="Gene3D" id="1.10.340.70">
    <property type="match status" value="1"/>
</dbReference>
<dbReference type="Gene3D" id="2.40.70.10">
    <property type="entry name" value="Acid Proteases"/>
    <property type="match status" value="1"/>
</dbReference>
<keyword evidence="25" id="KW-1185">Reference proteome</keyword>